<name>D2PXS7_KRIFD</name>
<dbReference type="InterPro" id="IPR009061">
    <property type="entry name" value="DNA-bd_dom_put_sf"/>
</dbReference>
<keyword evidence="1" id="KW-0805">Transcription regulation</keyword>
<feature type="domain" description="HTH merR-type" evidence="4">
    <location>
        <begin position="1"/>
        <end position="69"/>
    </location>
</feature>
<dbReference type="PANTHER" id="PTHR30204">
    <property type="entry name" value="REDOX-CYCLING DRUG-SENSING TRANSCRIPTIONAL ACTIVATOR SOXR"/>
    <property type="match status" value="1"/>
</dbReference>
<protein>
    <submittedName>
        <fullName evidence="5">Transcriptional regulator, MerR family</fullName>
    </submittedName>
</protein>
<dbReference type="GO" id="GO:0003677">
    <property type="term" value="F:DNA binding"/>
    <property type="evidence" value="ECO:0007669"/>
    <property type="project" value="UniProtKB-KW"/>
</dbReference>
<accession>D2PXS7</accession>
<dbReference type="GO" id="GO:0003700">
    <property type="term" value="F:DNA-binding transcription factor activity"/>
    <property type="evidence" value="ECO:0007669"/>
    <property type="project" value="InterPro"/>
</dbReference>
<evidence type="ECO:0000259" key="4">
    <source>
        <dbReference type="PROSITE" id="PS50937"/>
    </source>
</evidence>
<evidence type="ECO:0000313" key="6">
    <source>
        <dbReference type="Proteomes" id="UP000007967"/>
    </source>
</evidence>
<gene>
    <name evidence="5" type="ordered locus">Kfla_2652</name>
</gene>
<dbReference type="SUPFAM" id="SSF46955">
    <property type="entry name" value="Putative DNA-binding domain"/>
    <property type="match status" value="1"/>
</dbReference>
<evidence type="ECO:0000256" key="2">
    <source>
        <dbReference type="ARBA" id="ARBA00023125"/>
    </source>
</evidence>
<dbReference type="OrthoDB" id="9802039at2"/>
<dbReference type="PROSITE" id="PS50937">
    <property type="entry name" value="HTH_MERR_2"/>
    <property type="match status" value="1"/>
</dbReference>
<dbReference type="AlphaFoldDB" id="D2PXS7"/>
<reference evidence="6" key="1">
    <citation type="submission" date="2009-09" db="EMBL/GenBank/DDBJ databases">
        <title>The complete genome of Kribbella flavida DSM 17836.</title>
        <authorList>
            <consortium name="US DOE Joint Genome Institute (JGI-PGF)"/>
            <person name="Lucas S."/>
            <person name="Copeland A."/>
            <person name="Lapidus A."/>
            <person name="Glavina del Rio T."/>
            <person name="Dalin E."/>
            <person name="Tice H."/>
            <person name="Bruce D."/>
            <person name="Goodwin L."/>
            <person name="Pitluck S."/>
            <person name="Kyrpides N."/>
            <person name="Mavromatis K."/>
            <person name="Ivanova N."/>
            <person name="Saunders E."/>
            <person name="Brettin T."/>
            <person name="Detter J.C."/>
            <person name="Han C."/>
            <person name="Larimer F."/>
            <person name="Land M."/>
            <person name="Hauser L."/>
            <person name="Markowitz V."/>
            <person name="Cheng J.-F."/>
            <person name="Hugenholtz P."/>
            <person name="Woyke T."/>
            <person name="Wu D."/>
            <person name="Pukall R."/>
            <person name="Klenk H.-P."/>
            <person name="Eisen J.A."/>
        </authorList>
    </citation>
    <scope>NUCLEOTIDE SEQUENCE [LARGE SCALE GENOMIC DNA]</scope>
    <source>
        <strain evidence="6">DSM 17836 / JCM 10339 / NBRC 14399</strain>
    </source>
</reference>
<dbReference type="PANTHER" id="PTHR30204:SF94">
    <property type="entry name" value="HEAVY METAL-DEPENDENT TRANSCRIPTIONAL REGULATOR HI_0293-RELATED"/>
    <property type="match status" value="1"/>
</dbReference>
<dbReference type="HOGENOM" id="CLU_060077_2_0_11"/>
<dbReference type="RefSeq" id="WP_012920275.1">
    <property type="nucleotide sequence ID" value="NC_013729.1"/>
</dbReference>
<dbReference type="STRING" id="479435.Kfla_2652"/>
<dbReference type="InterPro" id="IPR000551">
    <property type="entry name" value="MerR-type_HTH_dom"/>
</dbReference>
<dbReference type="SMART" id="SM00422">
    <property type="entry name" value="HTH_MERR"/>
    <property type="match status" value="1"/>
</dbReference>
<dbReference type="Pfam" id="PF13411">
    <property type="entry name" value="MerR_1"/>
    <property type="match status" value="1"/>
</dbReference>
<sequence>MRTSEVADQAGVNPETLRYYERRGLLIEPPRTPGGYRAYPPATVDVLRFIKRGQQLGFTLDEIEELLDLNAGGPDGCDAARALAERRRAGIEQRILDLQRMVASLAELVATCELPRADRRCTLLEAIDDHRQATR</sequence>
<keyword evidence="6" id="KW-1185">Reference proteome</keyword>
<dbReference type="eggNOG" id="COG0789">
    <property type="taxonomic scope" value="Bacteria"/>
</dbReference>
<dbReference type="PRINTS" id="PR00040">
    <property type="entry name" value="HTHMERR"/>
</dbReference>
<evidence type="ECO:0000256" key="3">
    <source>
        <dbReference type="ARBA" id="ARBA00023163"/>
    </source>
</evidence>
<evidence type="ECO:0000313" key="5">
    <source>
        <dbReference type="EMBL" id="ADB31719.1"/>
    </source>
</evidence>
<dbReference type="Gene3D" id="1.10.1660.10">
    <property type="match status" value="1"/>
</dbReference>
<dbReference type="InterPro" id="IPR047057">
    <property type="entry name" value="MerR_fam"/>
</dbReference>
<organism evidence="5 6">
    <name type="scientific">Kribbella flavida (strain DSM 17836 / JCM 10339 / NBRC 14399)</name>
    <dbReference type="NCBI Taxonomy" id="479435"/>
    <lineage>
        <taxon>Bacteria</taxon>
        <taxon>Bacillati</taxon>
        <taxon>Actinomycetota</taxon>
        <taxon>Actinomycetes</taxon>
        <taxon>Propionibacteriales</taxon>
        <taxon>Kribbellaceae</taxon>
        <taxon>Kribbella</taxon>
    </lineage>
</organism>
<dbReference type="EMBL" id="CP001736">
    <property type="protein sequence ID" value="ADB31719.1"/>
    <property type="molecule type" value="Genomic_DNA"/>
</dbReference>
<keyword evidence="3" id="KW-0804">Transcription</keyword>
<proteinExistence type="predicted"/>
<reference evidence="5 6" key="2">
    <citation type="journal article" date="2010" name="Stand. Genomic Sci.">
        <title>Complete genome sequence of Kribbella flavida type strain (IFO 14399).</title>
        <authorList>
            <person name="Pukall R."/>
            <person name="Lapidus A."/>
            <person name="Glavina Del Rio T."/>
            <person name="Copeland A."/>
            <person name="Tice H."/>
            <person name="Cheng J.-F."/>
            <person name="Lucas S."/>
            <person name="Chen F."/>
            <person name="Nolan M."/>
            <person name="LaButti K."/>
            <person name="Pati A."/>
            <person name="Ivanova N."/>
            <person name="Mavrommatis K."/>
            <person name="Mikhailova N."/>
            <person name="Pitluck S."/>
            <person name="Bruce D."/>
            <person name="Goodwin L."/>
            <person name="Land M."/>
            <person name="Hauser L."/>
            <person name="Chang Y.-J."/>
            <person name="Jeffries C.D."/>
            <person name="Chen A."/>
            <person name="Palaniappan K."/>
            <person name="Chain P."/>
            <person name="Rohde M."/>
            <person name="Goeker M."/>
            <person name="Bristow J."/>
            <person name="Eisen J.A."/>
            <person name="Markowitz V."/>
            <person name="Hugenholtz P."/>
            <person name="Kyrpides N.C."/>
            <person name="Klenk H.-P."/>
            <person name="Brettin T."/>
        </authorList>
    </citation>
    <scope>NUCLEOTIDE SEQUENCE [LARGE SCALE GENOMIC DNA]</scope>
    <source>
        <strain evidence="6">DSM 17836 / JCM 10339 / NBRC 14399</strain>
    </source>
</reference>
<dbReference type="Proteomes" id="UP000007967">
    <property type="component" value="Chromosome"/>
</dbReference>
<dbReference type="KEGG" id="kfl:Kfla_2652"/>
<keyword evidence="2" id="KW-0238">DNA-binding</keyword>
<evidence type="ECO:0000256" key="1">
    <source>
        <dbReference type="ARBA" id="ARBA00023015"/>
    </source>
</evidence>
<dbReference type="PROSITE" id="PS00552">
    <property type="entry name" value="HTH_MERR_1"/>
    <property type="match status" value="1"/>
</dbReference>